<dbReference type="CDD" id="cd14801">
    <property type="entry name" value="STAT_DBD"/>
    <property type="match status" value="1"/>
</dbReference>
<dbReference type="InterPro" id="IPR013799">
    <property type="entry name" value="STAT_TF_prot_interaction"/>
</dbReference>
<dbReference type="Gene3D" id="3.30.505.10">
    <property type="entry name" value="SH2 domain"/>
    <property type="match status" value="1"/>
</dbReference>
<reference evidence="17 18" key="1">
    <citation type="submission" date="2022-05" db="EMBL/GenBank/DDBJ databases">
        <authorList>
            <consortium name="Genoscope - CEA"/>
            <person name="William W."/>
        </authorList>
    </citation>
    <scope>NUCLEOTIDE SEQUENCE [LARGE SCALE GENOMIC DNA]</scope>
</reference>
<dbReference type="InterPro" id="IPR001217">
    <property type="entry name" value="STAT"/>
</dbReference>
<dbReference type="InterPro" id="IPR036860">
    <property type="entry name" value="SH2_dom_sf"/>
</dbReference>
<name>A0ABN8NSW8_9CNID</name>
<dbReference type="InterPro" id="IPR000980">
    <property type="entry name" value="SH2"/>
</dbReference>
<evidence type="ECO:0000256" key="4">
    <source>
        <dbReference type="ARBA" id="ARBA00022490"/>
    </source>
</evidence>
<gene>
    <name evidence="17" type="ORF">PLOB_00028360</name>
</gene>
<dbReference type="SUPFAM" id="SSF49417">
    <property type="entry name" value="p53-like transcription factors"/>
    <property type="match status" value="1"/>
</dbReference>
<dbReference type="Gene3D" id="1.20.1050.20">
    <property type="entry name" value="STAT transcription factor, all-alpha domain"/>
    <property type="match status" value="1"/>
</dbReference>
<dbReference type="Pfam" id="PF00017">
    <property type="entry name" value="SH2"/>
    <property type="match status" value="1"/>
</dbReference>
<comment type="caution">
    <text evidence="17">The sequence shown here is derived from an EMBL/GenBank/DDBJ whole genome shotgun (WGS) entry which is preliminary data.</text>
</comment>
<dbReference type="PANTHER" id="PTHR11801">
    <property type="entry name" value="SIGNAL TRANSDUCER AND ACTIVATOR OF TRANSCRIPTION"/>
    <property type="match status" value="1"/>
</dbReference>
<evidence type="ECO:0000256" key="10">
    <source>
        <dbReference type="ARBA" id="ARBA00023163"/>
    </source>
</evidence>
<dbReference type="InterPro" id="IPR036535">
    <property type="entry name" value="STAT_N_sf"/>
</dbReference>
<dbReference type="Pfam" id="PF21354">
    <property type="entry name" value="STAT_linker"/>
    <property type="match status" value="1"/>
</dbReference>
<comment type="similarity">
    <text evidence="3 13">Belongs to the transcription factor STAT family.</text>
</comment>
<keyword evidence="14" id="KW-0175">Coiled coil</keyword>
<keyword evidence="4 13" id="KW-0963">Cytoplasm</keyword>
<feature type="coiled-coil region" evidence="14">
    <location>
        <begin position="174"/>
        <end position="251"/>
    </location>
</feature>
<feature type="region of interest" description="Disordered" evidence="15">
    <location>
        <begin position="740"/>
        <end position="761"/>
    </location>
</feature>
<dbReference type="CDD" id="cd09919">
    <property type="entry name" value="SH2_STAT_family"/>
    <property type="match status" value="1"/>
</dbReference>
<sequence>MSCWETFQTLDVQQKNTILLELQQTYGGSFEFDASIYLMQWLDQQPWGETYNDNLEGENIIKAKQLMDDTIAQLYEHKKKLDSLASISVNDFHNVLLAKKVQEVIEQIEAKYGNDPVKLFDFFHGVVSKLRELVISATTIPLEKLSTIDSEDMDMEESAPPDPHAGLRQELESLAKESQKNDGLLKEIEQLKEQYVIKFQEVSVRIAQIDAQKNQINSSTQMIEKEKKQRMEKLKQESDRLQQELSKMGEELSINKRLGFIESVCHHIKKLSEVERSIFEELAEWRHLQQRSLCGFPCPQALDKLQEICEVLAELLWELYKQASQLDNLFHQAFQGNEIELKRMENVKISAKNMMQWFLSKTFIVERQPPQVLKKETKFGVVIRHLIGDKLNVLVHPPEVSCSLLSEKQAQAFYTGKSPKSVSANTNPVLNHKKTLEFNQVTRKLIAEFKNLSLTKATRQGGKNKEVVTEEKSALVFTTQITLGKEQFNIWVMSVPVVVTVHGNQQCDAEATIFWENAFSEKERKLFDVPDQIEWPRLADALNKRWVLSNGRELTPDCVAYLGTKLFPGKMEGGLDNAMVTRQMLNRDHMNGRSFSFWKWYYGALDVVYRRLVDEWRDGHVAGFVSKQEAHARLRGCNPGTFILRFSDSELGGVSVAYVSMIETGQCEVFDVEPWTNAHLQMRKFSDRLKDLRELVYLYPNIDKDAAFSQYYTNDENVSAEGRTGYQPAVLALRLVGNPGGRSPMHQGSQDGSMETPSTSSFPVTGFPDMSYGGGLYPGSPASPASPQSVASTVLDTDLGLANQEIVGDFGQLASELALSNVFLSGLHQGINPGPASYLSAMAAAMGDDCFADLLLSDDVNAAQPQ</sequence>
<evidence type="ECO:0000256" key="15">
    <source>
        <dbReference type="SAM" id="MobiDB-lite"/>
    </source>
</evidence>
<evidence type="ECO:0000259" key="16">
    <source>
        <dbReference type="PROSITE" id="PS50001"/>
    </source>
</evidence>
<feature type="domain" description="SH2" evidence="16">
    <location>
        <begin position="600"/>
        <end position="699"/>
    </location>
</feature>
<evidence type="ECO:0000256" key="2">
    <source>
        <dbReference type="ARBA" id="ARBA00004496"/>
    </source>
</evidence>
<keyword evidence="18" id="KW-1185">Reference proteome</keyword>
<keyword evidence="5 13" id="KW-0597">Phosphoprotein</keyword>
<dbReference type="Gene3D" id="1.10.532.10">
    <property type="entry name" value="STAT transcription factor, N-terminal domain"/>
    <property type="match status" value="1"/>
</dbReference>
<accession>A0ABN8NSW8</accession>
<keyword evidence="9 13" id="KW-0010">Activator</keyword>
<evidence type="ECO:0000256" key="6">
    <source>
        <dbReference type="ARBA" id="ARBA00022999"/>
    </source>
</evidence>
<proteinExistence type="inferred from homology"/>
<evidence type="ECO:0000256" key="11">
    <source>
        <dbReference type="ARBA" id="ARBA00023242"/>
    </source>
</evidence>
<dbReference type="SUPFAM" id="SSF48092">
    <property type="entry name" value="Transcription factor STAT-4 N-domain"/>
    <property type="match status" value="1"/>
</dbReference>
<evidence type="ECO:0000256" key="14">
    <source>
        <dbReference type="SAM" id="Coils"/>
    </source>
</evidence>
<dbReference type="Proteomes" id="UP001159405">
    <property type="component" value="Unassembled WGS sequence"/>
</dbReference>
<organism evidence="17 18">
    <name type="scientific">Porites lobata</name>
    <dbReference type="NCBI Taxonomy" id="104759"/>
    <lineage>
        <taxon>Eukaryota</taxon>
        <taxon>Metazoa</taxon>
        <taxon>Cnidaria</taxon>
        <taxon>Anthozoa</taxon>
        <taxon>Hexacorallia</taxon>
        <taxon>Scleractinia</taxon>
        <taxon>Fungiina</taxon>
        <taxon>Poritidae</taxon>
        <taxon>Porites</taxon>
    </lineage>
</organism>
<keyword evidence="10 13" id="KW-0804">Transcription</keyword>
<evidence type="ECO:0000313" key="17">
    <source>
        <dbReference type="EMBL" id="CAH3120951.1"/>
    </source>
</evidence>
<dbReference type="Pfam" id="PF02864">
    <property type="entry name" value="STAT_bind"/>
    <property type="match status" value="1"/>
</dbReference>
<evidence type="ECO:0000256" key="8">
    <source>
        <dbReference type="ARBA" id="ARBA00023125"/>
    </source>
</evidence>
<keyword evidence="6 12" id="KW-0727">SH2 domain</keyword>
<dbReference type="PROSITE" id="PS50001">
    <property type="entry name" value="SH2"/>
    <property type="match status" value="1"/>
</dbReference>
<evidence type="ECO:0000256" key="9">
    <source>
        <dbReference type="ARBA" id="ARBA00023159"/>
    </source>
</evidence>
<evidence type="ECO:0000313" key="18">
    <source>
        <dbReference type="Proteomes" id="UP001159405"/>
    </source>
</evidence>
<evidence type="ECO:0000256" key="5">
    <source>
        <dbReference type="ARBA" id="ARBA00022553"/>
    </source>
</evidence>
<dbReference type="Gene3D" id="1.10.238.10">
    <property type="entry name" value="EF-hand"/>
    <property type="match status" value="1"/>
</dbReference>
<evidence type="ECO:0000256" key="1">
    <source>
        <dbReference type="ARBA" id="ARBA00004123"/>
    </source>
</evidence>
<dbReference type="InterPro" id="IPR012345">
    <property type="entry name" value="STAT_TF_DNA-bd_N"/>
</dbReference>
<evidence type="ECO:0000256" key="12">
    <source>
        <dbReference type="PROSITE-ProRule" id="PRU00191"/>
    </source>
</evidence>
<keyword evidence="7 13" id="KW-0805">Transcription regulation</keyword>
<feature type="compositionally biased region" description="Polar residues" evidence="15">
    <location>
        <begin position="746"/>
        <end position="761"/>
    </location>
</feature>
<dbReference type="InterPro" id="IPR013801">
    <property type="entry name" value="STAT_TF_DNA-bd"/>
</dbReference>
<keyword evidence="8 13" id="KW-0238">DNA-binding</keyword>
<dbReference type="SUPFAM" id="SSF47655">
    <property type="entry name" value="STAT"/>
    <property type="match status" value="1"/>
</dbReference>
<dbReference type="InterPro" id="IPR013800">
    <property type="entry name" value="STAT_TF_alpha"/>
</dbReference>
<dbReference type="InterPro" id="IPR008967">
    <property type="entry name" value="p53-like_TF_DNA-bd_sf"/>
</dbReference>
<dbReference type="Pfam" id="PF02865">
    <property type="entry name" value="STAT_int"/>
    <property type="match status" value="1"/>
</dbReference>
<protein>
    <recommendedName>
        <fullName evidence="13">Signal transducer and activator of transcription</fullName>
    </recommendedName>
</protein>
<dbReference type="SMART" id="SM00964">
    <property type="entry name" value="STAT_int"/>
    <property type="match status" value="1"/>
</dbReference>
<dbReference type="EMBL" id="CALNXK010000035">
    <property type="protein sequence ID" value="CAH3120951.1"/>
    <property type="molecule type" value="Genomic_DNA"/>
</dbReference>
<dbReference type="InterPro" id="IPR015988">
    <property type="entry name" value="STAT_TF_CC"/>
</dbReference>
<dbReference type="Gene3D" id="2.60.40.630">
    <property type="entry name" value="STAT transcription factor, DNA-binding domain"/>
    <property type="match status" value="1"/>
</dbReference>
<dbReference type="SUPFAM" id="SSF55550">
    <property type="entry name" value="SH2 domain"/>
    <property type="match status" value="1"/>
</dbReference>
<evidence type="ECO:0000256" key="7">
    <source>
        <dbReference type="ARBA" id="ARBA00023015"/>
    </source>
</evidence>
<comment type="subcellular location">
    <subcellularLocation>
        <location evidence="2 13">Cytoplasm</location>
    </subcellularLocation>
    <subcellularLocation>
        <location evidence="1 13">Nucleus</location>
    </subcellularLocation>
</comment>
<evidence type="ECO:0000256" key="3">
    <source>
        <dbReference type="ARBA" id="ARBA00005586"/>
    </source>
</evidence>
<keyword evidence="11 13" id="KW-0539">Nucleus</keyword>
<dbReference type="InterPro" id="IPR048988">
    <property type="entry name" value="STAT_linker"/>
</dbReference>
<evidence type="ECO:0000256" key="13">
    <source>
        <dbReference type="RuleBase" id="RU046415"/>
    </source>
</evidence>
<dbReference type="Pfam" id="PF01017">
    <property type="entry name" value="STAT_alpha"/>
    <property type="match status" value="1"/>
</dbReference>